<dbReference type="Proteomes" id="UP000887013">
    <property type="component" value="Unassembled WGS sequence"/>
</dbReference>
<keyword evidence="2" id="KW-1185">Reference proteome</keyword>
<gene>
    <name evidence="1" type="primary">AVEN_255928_1</name>
    <name evidence="1" type="ORF">NPIL_648381</name>
</gene>
<sequence length="99" mass="11150">MNQYENAIPNNPSLSDNDKFNYLKSLLGRIASNAISGFSLTEKNYAAAITLLKQRFGNQAMLIHAHLNNLMNISPIKNISDIHGLRNLYDKCETQIRSL</sequence>
<dbReference type="OrthoDB" id="6430657at2759"/>
<dbReference type="InterPro" id="IPR005312">
    <property type="entry name" value="DUF1759"/>
</dbReference>
<evidence type="ECO:0000313" key="2">
    <source>
        <dbReference type="Proteomes" id="UP000887013"/>
    </source>
</evidence>
<reference evidence="1" key="1">
    <citation type="submission" date="2020-08" db="EMBL/GenBank/DDBJ databases">
        <title>Multicomponent nature underlies the extraordinary mechanical properties of spider dragline silk.</title>
        <authorList>
            <person name="Kono N."/>
            <person name="Nakamura H."/>
            <person name="Mori M."/>
            <person name="Yoshida Y."/>
            <person name="Ohtoshi R."/>
            <person name="Malay A.D."/>
            <person name="Moran D.A.P."/>
            <person name="Tomita M."/>
            <person name="Numata K."/>
            <person name="Arakawa K."/>
        </authorList>
    </citation>
    <scope>NUCLEOTIDE SEQUENCE</scope>
</reference>
<name>A0A8X6PRN7_NEPPI</name>
<organism evidence="1 2">
    <name type="scientific">Nephila pilipes</name>
    <name type="common">Giant wood spider</name>
    <name type="synonym">Nephila maculata</name>
    <dbReference type="NCBI Taxonomy" id="299642"/>
    <lineage>
        <taxon>Eukaryota</taxon>
        <taxon>Metazoa</taxon>
        <taxon>Ecdysozoa</taxon>
        <taxon>Arthropoda</taxon>
        <taxon>Chelicerata</taxon>
        <taxon>Arachnida</taxon>
        <taxon>Araneae</taxon>
        <taxon>Araneomorphae</taxon>
        <taxon>Entelegynae</taxon>
        <taxon>Araneoidea</taxon>
        <taxon>Nephilidae</taxon>
        <taxon>Nephila</taxon>
    </lineage>
</organism>
<proteinExistence type="predicted"/>
<dbReference type="AlphaFoldDB" id="A0A8X6PRN7"/>
<protein>
    <submittedName>
        <fullName evidence="1">Integrase catalytic domain-containing protein</fullName>
    </submittedName>
</protein>
<dbReference type="Pfam" id="PF03564">
    <property type="entry name" value="DUF1759"/>
    <property type="match status" value="1"/>
</dbReference>
<evidence type="ECO:0000313" key="1">
    <source>
        <dbReference type="EMBL" id="GFT77622.1"/>
    </source>
</evidence>
<accession>A0A8X6PRN7</accession>
<comment type="caution">
    <text evidence="1">The sequence shown here is derived from an EMBL/GenBank/DDBJ whole genome shotgun (WGS) entry which is preliminary data.</text>
</comment>
<dbReference type="EMBL" id="BMAW01071323">
    <property type="protein sequence ID" value="GFT77622.1"/>
    <property type="molecule type" value="Genomic_DNA"/>
</dbReference>
<dbReference type="PANTHER" id="PTHR22954:SF3">
    <property type="entry name" value="PROTEIN CBG08539"/>
    <property type="match status" value="1"/>
</dbReference>
<dbReference type="PANTHER" id="PTHR22954">
    <property type="entry name" value="RETROVIRAL PROTEASE-RELATED"/>
    <property type="match status" value="1"/>
</dbReference>